<comment type="caution">
    <text evidence="2">The sequence shown here is derived from an EMBL/GenBank/DDBJ whole genome shotgun (WGS) entry which is preliminary data.</text>
</comment>
<dbReference type="PROSITE" id="PS50181">
    <property type="entry name" value="FBOX"/>
    <property type="match status" value="1"/>
</dbReference>
<evidence type="ECO:0000313" key="2">
    <source>
        <dbReference type="EMBL" id="KAF2103538.1"/>
    </source>
</evidence>
<dbReference type="InterPro" id="IPR036047">
    <property type="entry name" value="F-box-like_dom_sf"/>
</dbReference>
<organism evidence="2 3">
    <name type="scientific">Rhizodiscina lignyota</name>
    <dbReference type="NCBI Taxonomy" id="1504668"/>
    <lineage>
        <taxon>Eukaryota</taxon>
        <taxon>Fungi</taxon>
        <taxon>Dikarya</taxon>
        <taxon>Ascomycota</taxon>
        <taxon>Pezizomycotina</taxon>
        <taxon>Dothideomycetes</taxon>
        <taxon>Pleosporomycetidae</taxon>
        <taxon>Aulographales</taxon>
        <taxon>Rhizodiscinaceae</taxon>
        <taxon>Rhizodiscina</taxon>
    </lineage>
</organism>
<evidence type="ECO:0000259" key="1">
    <source>
        <dbReference type="PROSITE" id="PS50181"/>
    </source>
</evidence>
<evidence type="ECO:0000313" key="3">
    <source>
        <dbReference type="Proteomes" id="UP000799772"/>
    </source>
</evidence>
<dbReference type="AlphaFoldDB" id="A0A9P4IQK3"/>
<dbReference type="EMBL" id="ML978122">
    <property type="protein sequence ID" value="KAF2103538.1"/>
    <property type="molecule type" value="Genomic_DNA"/>
</dbReference>
<protein>
    <recommendedName>
        <fullName evidence="1">F-box domain-containing protein</fullName>
    </recommendedName>
</protein>
<dbReference type="Pfam" id="PF12937">
    <property type="entry name" value="F-box-like"/>
    <property type="match status" value="1"/>
</dbReference>
<keyword evidence="3" id="KW-1185">Reference proteome</keyword>
<proteinExistence type="predicted"/>
<dbReference type="Proteomes" id="UP000799772">
    <property type="component" value="Unassembled WGS sequence"/>
</dbReference>
<dbReference type="OrthoDB" id="3226064at2759"/>
<accession>A0A9P4IQK3</accession>
<feature type="domain" description="F-box" evidence="1">
    <location>
        <begin position="1"/>
        <end position="48"/>
    </location>
</feature>
<reference evidence="2" key="1">
    <citation type="journal article" date="2020" name="Stud. Mycol.">
        <title>101 Dothideomycetes genomes: a test case for predicting lifestyles and emergence of pathogens.</title>
        <authorList>
            <person name="Haridas S."/>
            <person name="Albert R."/>
            <person name="Binder M."/>
            <person name="Bloem J."/>
            <person name="Labutti K."/>
            <person name="Salamov A."/>
            <person name="Andreopoulos B."/>
            <person name="Baker S."/>
            <person name="Barry K."/>
            <person name="Bills G."/>
            <person name="Bluhm B."/>
            <person name="Cannon C."/>
            <person name="Castanera R."/>
            <person name="Culley D."/>
            <person name="Daum C."/>
            <person name="Ezra D."/>
            <person name="Gonzalez J."/>
            <person name="Henrissat B."/>
            <person name="Kuo A."/>
            <person name="Liang C."/>
            <person name="Lipzen A."/>
            <person name="Lutzoni F."/>
            <person name="Magnuson J."/>
            <person name="Mondo S."/>
            <person name="Nolan M."/>
            <person name="Ohm R."/>
            <person name="Pangilinan J."/>
            <person name="Park H.-J."/>
            <person name="Ramirez L."/>
            <person name="Alfaro M."/>
            <person name="Sun H."/>
            <person name="Tritt A."/>
            <person name="Yoshinaga Y."/>
            <person name="Zwiers L.-H."/>
            <person name="Turgeon B."/>
            <person name="Goodwin S."/>
            <person name="Spatafora J."/>
            <person name="Crous P."/>
            <person name="Grigoriev I."/>
        </authorList>
    </citation>
    <scope>NUCLEOTIDE SEQUENCE</scope>
    <source>
        <strain evidence="2">CBS 133067</strain>
    </source>
</reference>
<dbReference type="SMART" id="SM00256">
    <property type="entry name" value="FBOX"/>
    <property type="match status" value="1"/>
</dbReference>
<sequence>MASLLELAHEILHHIFIQVEPADLAAISATCKTLQSYVTSNRLLFKELYLQHLVNQALRAYISFGLPTQDDPAAGSPDGDPHYIERLKEVVKLQKLLETSDDETKQAHISFVTSATSSLLATANPDPHVSRNVQFLHSRFQEPRNKDSFLSRSTLFIRATESTSQLTKEERQFSAKLHSLYGTKIDNVSRSCNSPTFPYARSVVYDIRGYTDNNLWGPFLDESGEEWGGGLIVDWEKVEAIMVVLGHNMRHFSEHHGVDIVWDTPFAGMTGDRMEAAKWRGDGMNLVKEPGLDLQQVDPYNIHGTWRRVVCFLDYNDFYLFNFSTDIPRAEPRDPIHREEAIRLITMKLYPTKIEAPGPNDNPALPVVHFRGSSHSMHPSWDPNANSAIRGTVRLTPEGEVRWTTISVFHGEERWKSEGIQVGGLRSSRGVIGTWFDKDYDDQGPCGPTAFWKLSDTIEQSKPRQTVSFGYLSL</sequence>
<dbReference type="SUPFAM" id="SSF81383">
    <property type="entry name" value="F-box domain"/>
    <property type="match status" value="1"/>
</dbReference>
<gene>
    <name evidence="2" type="ORF">NA57DRAFT_64036</name>
</gene>
<name>A0A9P4IQK3_9PEZI</name>
<dbReference type="InterPro" id="IPR001810">
    <property type="entry name" value="F-box_dom"/>
</dbReference>